<sequence length="130" mass="14628">MLPGPDQRPLFFQLRPEPLRGSLSGRSPASRRASLRLSWSTSAATLRQVAFEAIRVRDQSFRLVPEILHPSERRSEVSEGASHRLRRCRPWDQDQEVRDELLAVGASEVLSKDCASAKVLAAVKRLVREA</sequence>
<proteinExistence type="predicted"/>
<reference evidence="2" key="1">
    <citation type="submission" date="2020-02" db="EMBL/GenBank/DDBJ databases">
        <authorList>
            <person name="Meier V. D."/>
        </authorList>
    </citation>
    <scope>NUCLEOTIDE SEQUENCE</scope>
    <source>
        <strain evidence="2">AVDCRST_MAG55</strain>
    </source>
</reference>
<organism evidence="2">
    <name type="scientific">uncultured Rubrobacteraceae bacterium</name>
    <dbReference type="NCBI Taxonomy" id="349277"/>
    <lineage>
        <taxon>Bacteria</taxon>
        <taxon>Bacillati</taxon>
        <taxon>Actinomycetota</taxon>
        <taxon>Rubrobacteria</taxon>
        <taxon>Rubrobacterales</taxon>
        <taxon>Rubrobacteraceae</taxon>
        <taxon>environmental samples</taxon>
    </lineage>
</organism>
<feature type="region of interest" description="Disordered" evidence="1">
    <location>
        <begin position="1"/>
        <end position="32"/>
    </location>
</feature>
<accession>A0A6J4Q2D9</accession>
<feature type="compositionally biased region" description="Low complexity" evidence="1">
    <location>
        <begin position="19"/>
        <end position="32"/>
    </location>
</feature>
<evidence type="ECO:0000313" key="2">
    <source>
        <dbReference type="EMBL" id="CAA9432758.1"/>
    </source>
</evidence>
<protein>
    <submittedName>
        <fullName evidence="2">Uncharacterized protein</fullName>
    </submittedName>
</protein>
<dbReference type="AlphaFoldDB" id="A0A6J4Q2D9"/>
<name>A0A6J4Q2D9_9ACTN</name>
<dbReference type="EMBL" id="CADCUZ010000136">
    <property type="protein sequence ID" value="CAA9432758.1"/>
    <property type="molecule type" value="Genomic_DNA"/>
</dbReference>
<evidence type="ECO:0000256" key="1">
    <source>
        <dbReference type="SAM" id="MobiDB-lite"/>
    </source>
</evidence>
<gene>
    <name evidence="2" type="ORF">AVDCRST_MAG55-2780</name>
</gene>